<protein>
    <submittedName>
        <fullName evidence="3">Putative tricarboxylic transport membrane protein</fullName>
    </submittedName>
</protein>
<dbReference type="Pfam" id="PF07331">
    <property type="entry name" value="TctB"/>
    <property type="match status" value="1"/>
</dbReference>
<sequence>MTKNMISGLISLVLGLAYLYGTSQIPDVQAGDEIGPRLFPYIIGTAAVLCGGLLTFLEMMKKDKEVFSFGFISERPIWLKIAAIMVLGIAYGETLDYFGYVIGTAIFMFLAGSIINKGHRVQNITIAGLFSCVCYGVFSVALNLSLPRGLLSFLPF</sequence>
<feature type="transmembrane region" description="Helical" evidence="1">
    <location>
        <begin position="69"/>
        <end position="91"/>
    </location>
</feature>
<dbReference type="RefSeq" id="WP_085544701.1">
    <property type="nucleotide sequence ID" value="NZ_FXBB01000016.1"/>
</dbReference>
<dbReference type="Proteomes" id="UP000193355">
    <property type="component" value="Unassembled WGS sequence"/>
</dbReference>
<dbReference type="AlphaFoldDB" id="A0A1X7JTV4"/>
<feature type="transmembrane region" description="Helical" evidence="1">
    <location>
        <begin position="97"/>
        <end position="115"/>
    </location>
</feature>
<evidence type="ECO:0000313" key="4">
    <source>
        <dbReference type="Proteomes" id="UP000193355"/>
    </source>
</evidence>
<dbReference type="InterPro" id="IPR009936">
    <property type="entry name" value="DUF1468"/>
</dbReference>
<evidence type="ECO:0000313" key="3">
    <source>
        <dbReference type="EMBL" id="SMG31812.1"/>
    </source>
</evidence>
<keyword evidence="1" id="KW-0472">Membrane</keyword>
<dbReference type="EMBL" id="FXBB01000016">
    <property type="protein sequence ID" value="SMG31812.1"/>
    <property type="molecule type" value="Genomic_DNA"/>
</dbReference>
<feature type="domain" description="DUF1468" evidence="2">
    <location>
        <begin position="6"/>
        <end position="147"/>
    </location>
</feature>
<proteinExistence type="predicted"/>
<keyword evidence="1" id="KW-0812">Transmembrane</keyword>
<name>A0A1X7JTV4_9BACT</name>
<feature type="transmembrane region" description="Helical" evidence="1">
    <location>
        <begin position="127"/>
        <end position="146"/>
    </location>
</feature>
<evidence type="ECO:0000259" key="2">
    <source>
        <dbReference type="Pfam" id="PF07331"/>
    </source>
</evidence>
<dbReference type="STRING" id="561720.SAMN06275492_11639"/>
<gene>
    <name evidence="3" type="ORF">SAMN06275492_11639</name>
</gene>
<organism evidence="3 4">
    <name type="scientific">Dethiosulfovibrio salsuginis</name>
    <dbReference type="NCBI Taxonomy" id="561720"/>
    <lineage>
        <taxon>Bacteria</taxon>
        <taxon>Thermotogati</taxon>
        <taxon>Synergistota</taxon>
        <taxon>Synergistia</taxon>
        <taxon>Synergistales</taxon>
        <taxon>Dethiosulfovibrionaceae</taxon>
        <taxon>Dethiosulfovibrio</taxon>
    </lineage>
</organism>
<keyword evidence="4" id="KW-1185">Reference proteome</keyword>
<feature type="transmembrane region" description="Helical" evidence="1">
    <location>
        <begin position="37"/>
        <end position="57"/>
    </location>
</feature>
<reference evidence="4" key="1">
    <citation type="submission" date="2017-04" db="EMBL/GenBank/DDBJ databases">
        <authorList>
            <person name="Varghese N."/>
            <person name="Submissions S."/>
        </authorList>
    </citation>
    <scope>NUCLEOTIDE SEQUENCE [LARGE SCALE GENOMIC DNA]</scope>
    <source>
        <strain evidence="4">USBA 82</strain>
    </source>
</reference>
<dbReference type="OrthoDB" id="5870591at2"/>
<keyword evidence="1" id="KW-1133">Transmembrane helix</keyword>
<accession>A0A1X7JTV4</accession>
<evidence type="ECO:0000256" key="1">
    <source>
        <dbReference type="SAM" id="Phobius"/>
    </source>
</evidence>